<proteinExistence type="predicted"/>
<dbReference type="Gene3D" id="3.40.50.720">
    <property type="entry name" value="NAD(P)-binding Rossmann-like Domain"/>
    <property type="match status" value="1"/>
</dbReference>
<dbReference type="GO" id="GO:0004029">
    <property type="term" value="F:aldehyde dehydrogenase (NAD+) activity"/>
    <property type="evidence" value="ECO:0007669"/>
    <property type="project" value="TreeGrafter"/>
</dbReference>
<name>A0A7V6DNU2_9BACT</name>
<reference evidence="2" key="1">
    <citation type="journal article" date="2020" name="mSystems">
        <title>Genome- and Community-Level Interaction Insights into Carbon Utilization and Element Cycling Functions of Hydrothermarchaeota in Hydrothermal Sediment.</title>
        <authorList>
            <person name="Zhou Z."/>
            <person name="Liu Y."/>
            <person name="Xu W."/>
            <person name="Pan J."/>
            <person name="Luo Z.H."/>
            <person name="Li M."/>
        </authorList>
    </citation>
    <scope>NUCLEOTIDE SEQUENCE [LARGE SCALE GENOMIC DNA]</scope>
    <source>
        <strain evidence="2">SpSt-767</strain>
    </source>
</reference>
<accession>A0A7V6DNU2</accession>
<dbReference type="SUPFAM" id="SSF55961">
    <property type="entry name" value="Bet v1-like"/>
    <property type="match status" value="1"/>
</dbReference>
<protein>
    <submittedName>
        <fullName evidence="2">SDR family oxidoreductase</fullName>
    </submittedName>
</protein>
<dbReference type="InterPro" id="IPR036291">
    <property type="entry name" value="NAD(P)-bd_dom_sf"/>
</dbReference>
<dbReference type="AlphaFoldDB" id="A0A7V6DNU2"/>
<dbReference type="InterPro" id="IPR021295">
    <property type="entry name" value="DUF2867"/>
</dbReference>
<sequence>MTAKPVLVTGSTGYVGGRLVPQLLDAGYRVRALGRSLGKLRARPWAGHPLVELAKGDVLDFESLREAAQGCWAAFYLVHSMVADPKGFTETDRTAAQNMVRAAAEAGLEHIIYLGGLGSPEDPRLSQHLRSRQEVAKILQSGPVPVTFLRAAMILGSGSASFEILRYLVDRLPVMLTPRWVHNPVQPIAIRNVLNYLQGCLEHPETRGQTFDIGGPEVVTYRQLFDIYAEEAHLPRRLIIPVPVLTPTLSSYWIHLVTPVPASIARPLAEGLSNPVVCRDHRIREIIPQELLDCRQAIRLALERVKQQQIDTCWMDAGAAVPPEWTYCGDTPYAGGTILECCYSVRIQTTPEEVWQPLIKMGGDTGYYFGNYLWRLRGWLDRLLGGIGFRGGRRHPLELRVGDALDFWRVLEVDPPHRLLLLAEMKLPGEAVLEFHLTPLGEAGVELKQSARFLPRGLGGLAYWYSLVPFHRWVYRGMLEAIAAAVGKPVVQGPEPCGRTAGKPARP</sequence>
<gene>
    <name evidence="2" type="ORF">ENV52_01700</name>
</gene>
<feature type="domain" description="NAD(P)-binding" evidence="1">
    <location>
        <begin position="10"/>
        <end position="154"/>
    </location>
</feature>
<organism evidence="2">
    <name type="scientific">Desulfobacca acetoxidans</name>
    <dbReference type="NCBI Taxonomy" id="60893"/>
    <lineage>
        <taxon>Bacteria</taxon>
        <taxon>Pseudomonadati</taxon>
        <taxon>Thermodesulfobacteriota</taxon>
        <taxon>Desulfobaccia</taxon>
        <taxon>Desulfobaccales</taxon>
        <taxon>Desulfobaccaceae</taxon>
        <taxon>Desulfobacca</taxon>
    </lineage>
</organism>
<dbReference type="Pfam" id="PF11066">
    <property type="entry name" value="DUF2867"/>
    <property type="match status" value="1"/>
</dbReference>
<dbReference type="SUPFAM" id="SSF51735">
    <property type="entry name" value="NAD(P)-binding Rossmann-fold domains"/>
    <property type="match status" value="1"/>
</dbReference>
<evidence type="ECO:0000259" key="1">
    <source>
        <dbReference type="Pfam" id="PF13460"/>
    </source>
</evidence>
<dbReference type="GO" id="GO:0005737">
    <property type="term" value="C:cytoplasm"/>
    <property type="evidence" value="ECO:0007669"/>
    <property type="project" value="TreeGrafter"/>
</dbReference>
<dbReference type="Pfam" id="PF13460">
    <property type="entry name" value="NAD_binding_10"/>
    <property type="match status" value="1"/>
</dbReference>
<dbReference type="InterPro" id="IPR051783">
    <property type="entry name" value="NAD(P)-dependent_oxidoreduct"/>
</dbReference>
<dbReference type="PANTHER" id="PTHR48079">
    <property type="entry name" value="PROTEIN YEEZ"/>
    <property type="match status" value="1"/>
</dbReference>
<dbReference type="CDD" id="cd05245">
    <property type="entry name" value="SDR_a2"/>
    <property type="match status" value="1"/>
</dbReference>
<comment type="caution">
    <text evidence="2">The sequence shown here is derived from an EMBL/GenBank/DDBJ whole genome shotgun (WGS) entry which is preliminary data.</text>
</comment>
<dbReference type="EMBL" id="DTGR01000026">
    <property type="protein sequence ID" value="HHS28401.1"/>
    <property type="molecule type" value="Genomic_DNA"/>
</dbReference>
<evidence type="ECO:0000313" key="2">
    <source>
        <dbReference type="EMBL" id="HHS28401.1"/>
    </source>
</evidence>
<dbReference type="PANTHER" id="PTHR48079:SF6">
    <property type="entry name" value="NAD(P)-BINDING DOMAIN-CONTAINING PROTEIN-RELATED"/>
    <property type="match status" value="1"/>
</dbReference>
<dbReference type="InterPro" id="IPR016040">
    <property type="entry name" value="NAD(P)-bd_dom"/>
</dbReference>